<dbReference type="GO" id="GO:0005886">
    <property type="term" value="C:plasma membrane"/>
    <property type="evidence" value="ECO:0007669"/>
    <property type="project" value="UniProtKB-SubCell"/>
</dbReference>
<evidence type="ECO:0000313" key="17">
    <source>
        <dbReference type="Proteomes" id="UP000293154"/>
    </source>
</evidence>
<keyword evidence="4 15" id="KW-0997">Cell inner membrane</keyword>
<dbReference type="Proteomes" id="UP000293154">
    <property type="component" value="Chromosome"/>
</dbReference>
<evidence type="ECO:0000256" key="13">
    <source>
        <dbReference type="ARBA" id="ARBA00038060"/>
    </source>
</evidence>
<dbReference type="Pfam" id="PF02600">
    <property type="entry name" value="DsbB"/>
    <property type="match status" value="1"/>
</dbReference>
<proteinExistence type="inferred from homology"/>
<evidence type="ECO:0000256" key="2">
    <source>
        <dbReference type="ARBA" id="ARBA00022448"/>
    </source>
</evidence>
<evidence type="ECO:0000256" key="12">
    <source>
        <dbReference type="ARBA" id="ARBA00037310"/>
    </source>
</evidence>
<evidence type="ECO:0000256" key="11">
    <source>
        <dbReference type="ARBA" id="ARBA00023284"/>
    </source>
</evidence>
<dbReference type="GO" id="GO:0015035">
    <property type="term" value="F:protein-disulfide reductase activity"/>
    <property type="evidence" value="ECO:0007669"/>
    <property type="project" value="UniProtKB-UniRule"/>
</dbReference>
<dbReference type="OrthoDB" id="3711263at2"/>
<dbReference type="Gene3D" id="1.20.1550.10">
    <property type="entry name" value="DsbB-like"/>
    <property type="match status" value="1"/>
</dbReference>
<keyword evidence="5 15" id="KW-0812">Transmembrane</keyword>
<keyword evidence="6 15" id="KW-0249">Electron transport</keyword>
<name>A0A411WNH8_9GAMM</name>
<organism evidence="16 17">
    <name type="scientific">Limnobaculum zhutongyuii</name>
    <dbReference type="NCBI Taxonomy" id="2498113"/>
    <lineage>
        <taxon>Bacteria</taxon>
        <taxon>Pseudomonadati</taxon>
        <taxon>Pseudomonadota</taxon>
        <taxon>Gammaproteobacteria</taxon>
        <taxon>Enterobacterales</taxon>
        <taxon>Budviciaceae</taxon>
        <taxon>Limnobaculum</taxon>
    </lineage>
</organism>
<dbReference type="PANTHER" id="PTHR36570:SF1">
    <property type="entry name" value="PROTEIN-DISULFIDE OXIDOREDUCTASE DSBI"/>
    <property type="match status" value="1"/>
</dbReference>
<gene>
    <name evidence="15 16" type="primary">dsbI</name>
    <name evidence="16" type="ORF">EKN56_16050</name>
</gene>
<comment type="subcellular location">
    <subcellularLocation>
        <location evidence="1 15">Cell inner membrane</location>
        <topology evidence="1 15">Multi-pass membrane protein</topology>
    </subcellularLocation>
</comment>
<accession>A0A411WNH8</accession>
<evidence type="ECO:0000256" key="7">
    <source>
        <dbReference type="ARBA" id="ARBA00022989"/>
    </source>
</evidence>
<keyword evidence="17" id="KW-1185">Reference proteome</keyword>
<feature type="transmembrane region" description="Helical" evidence="15">
    <location>
        <begin position="60"/>
        <end position="78"/>
    </location>
</feature>
<dbReference type="InterPro" id="IPR023380">
    <property type="entry name" value="DsbB-like_sf"/>
</dbReference>
<comment type="function">
    <text evidence="12 15">Required for disulfide bond formation in some proteins. Part of a redox system composed of DsbI and DsbL that mediates formation of an essential disulfide bond in AssT.</text>
</comment>
<keyword evidence="8 15" id="KW-0560">Oxidoreductase</keyword>
<keyword evidence="9 15" id="KW-0472">Membrane</keyword>
<evidence type="ECO:0000256" key="3">
    <source>
        <dbReference type="ARBA" id="ARBA00022475"/>
    </source>
</evidence>
<evidence type="ECO:0000256" key="14">
    <source>
        <dbReference type="ARBA" id="ARBA00038526"/>
    </source>
</evidence>
<feature type="transmembrane region" description="Helical" evidence="15">
    <location>
        <begin position="195"/>
        <end position="219"/>
    </location>
</feature>
<dbReference type="InterPro" id="IPR003752">
    <property type="entry name" value="DiS_bond_form_DsbB/BdbC"/>
</dbReference>
<keyword evidence="11 15" id="KW-0676">Redox-active center</keyword>
<dbReference type="InterPro" id="IPR050183">
    <property type="entry name" value="DsbB"/>
</dbReference>
<dbReference type="EMBL" id="CP034752">
    <property type="protein sequence ID" value="QBH97784.1"/>
    <property type="molecule type" value="Genomic_DNA"/>
</dbReference>
<feature type="transmembrane region" description="Helical" evidence="15">
    <location>
        <begin position="85"/>
        <end position="105"/>
    </location>
</feature>
<evidence type="ECO:0000256" key="10">
    <source>
        <dbReference type="ARBA" id="ARBA00023157"/>
    </source>
</evidence>
<dbReference type="AlphaFoldDB" id="A0A411WNH8"/>
<evidence type="ECO:0000256" key="9">
    <source>
        <dbReference type="ARBA" id="ARBA00023136"/>
    </source>
</evidence>
<evidence type="ECO:0000256" key="5">
    <source>
        <dbReference type="ARBA" id="ARBA00022692"/>
    </source>
</evidence>
<comment type="similarity">
    <text evidence="13 15">Belongs to the DsbB family. DsbI subfamily.</text>
</comment>
<keyword evidence="3 15" id="KW-1003">Cell membrane</keyword>
<dbReference type="RefSeq" id="WP_130592715.1">
    <property type="nucleotide sequence ID" value="NZ_CP034752.1"/>
</dbReference>
<dbReference type="GO" id="GO:0006457">
    <property type="term" value="P:protein folding"/>
    <property type="evidence" value="ECO:0007669"/>
    <property type="project" value="InterPro"/>
</dbReference>
<evidence type="ECO:0000256" key="6">
    <source>
        <dbReference type="ARBA" id="ARBA00022982"/>
    </source>
</evidence>
<sequence length="235" mass="26556">MRLFKTMWKNLRTAPVDTLVRWQEQRFLWLLMVVVMGGLIVLAHSFFQIYLYMAPCEQCVYIRFAMFVMVIGGLIAAINPKIIVLKLIGCIAAFYGAITGMGYSIKLNGIHHAVHNPDPDALFGVQGCSTDPTFPFGLPLADWSPEWFKPTGDCGYDAPIVPDGVTLNSIQQWFIDMYVQAEGWYLIPSWQFMNMAQACFLAFGLCFIILVIMTIAWIVKLARGNKPVRMGSQIR</sequence>
<protein>
    <recommendedName>
        <fullName evidence="15">Protein-disulfide oxidoreductase DsbI</fullName>
    </recommendedName>
</protein>
<dbReference type="PANTHER" id="PTHR36570">
    <property type="entry name" value="DISULFIDE BOND FORMATION PROTEIN B"/>
    <property type="match status" value="1"/>
</dbReference>
<keyword evidence="2 15" id="KW-0813">Transport</keyword>
<dbReference type="HAMAP" id="MF_01311">
    <property type="entry name" value="DsbI"/>
    <property type="match status" value="1"/>
</dbReference>
<feature type="disulfide bond" description="Redox-active" evidence="15">
    <location>
        <begin position="56"/>
        <end position="59"/>
    </location>
</feature>
<evidence type="ECO:0000256" key="4">
    <source>
        <dbReference type="ARBA" id="ARBA00022519"/>
    </source>
</evidence>
<reference evidence="16 17" key="1">
    <citation type="submission" date="2019-03" db="EMBL/GenBank/DDBJ databases">
        <title>Pragia sp. nov. isolated from the gut tract of Carduelis flavirostris.</title>
        <authorList>
            <person name="Ge Y."/>
        </authorList>
    </citation>
    <scope>NUCLEOTIDE SEQUENCE [LARGE SCALE GENOMIC DNA]</scope>
    <source>
        <strain evidence="16 17">CF-458</strain>
    </source>
</reference>
<dbReference type="KEGG" id="prag:EKN56_16050"/>
<feature type="transmembrane region" description="Helical" evidence="15">
    <location>
        <begin position="27"/>
        <end position="54"/>
    </location>
</feature>
<keyword evidence="10 15" id="KW-1015">Disulfide bond</keyword>
<dbReference type="InterPro" id="IPR023792">
    <property type="entry name" value="DiS_OxRdtase_Dsbl"/>
</dbReference>
<feature type="disulfide bond" description="Redox-active" evidence="15">
    <location>
        <begin position="128"/>
        <end position="154"/>
    </location>
</feature>
<evidence type="ECO:0000256" key="8">
    <source>
        <dbReference type="ARBA" id="ARBA00023002"/>
    </source>
</evidence>
<dbReference type="NCBIfam" id="NF003304">
    <property type="entry name" value="PRK04307.1"/>
    <property type="match status" value="1"/>
</dbReference>
<evidence type="ECO:0000256" key="1">
    <source>
        <dbReference type="ARBA" id="ARBA00004429"/>
    </source>
</evidence>
<comment type="subunit">
    <text evidence="14 15">Interacts with DsbL.</text>
</comment>
<dbReference type="SUPFAM" id="SSF158442">
    <property type="entry name" value="DsbB-like"/>
    <property type="match status" value="1"/>
</dbReference>
<evidence type="ECO:0000313" key="16">
    <source>
        <dbReference type="EMBL" id="QBH97784.1"/>
    </source>
</evidence>
<keyword evidence="7 15" id="KW-1133">Transmembrane helix</keyword>
<evidence type="ECO:0000256" key="15">
    <source>
        <dbReference type="HAMAP-Rule" id="MF_01311"/>
    </source>
</evidence>